<keyword evidence="6" id="KW-0804">Transcription</keyword>
<accession>A0A6M2EZ01</accession>
<comment type="subcellular location">
    <subcellularLocation>
        <location evidence="1">Nucleus</location>
    </subcellularLocation>
</comment>
<evidence type="ECO:0000313" key="8">
    <source>
        <dbReference type="EMBL" id="NUU89931.1"/>
    </source>
</evidence>
<reference evidence="8" key="1">
    <citation type="submission" date="2020-03" db="EMBL/GenBank/DDBJ databases">
        <authorList>
            <person name="Zhang R."/>
        </authorList>
    </citation>
    <scope>NUCLEOTIDE SEQUENCE</scope>
</reference>
<dbReference type="AlphaFoldDB" id="A0A6M2EZ01"/>
<evidence type="ECO:0000256" key="6">
    <source>
        <dbReference type="ARBA" id="ARBA00023163"/>
    </source>
</evidence>
<evidence type="ECO:0000256" key="5">
    <source>
        <dbReference type="ARBA" id="ARBA00023015"/>
    </source>
</evidence>
<dbReference type="GO" id="GO:0016592">
    <property type="term" value="C:mediator complex"/>
    <property type="evidence" value="ECO:0007669"/>
    <property type="project" value="TreeGrafter"/>
</dbReference>
<dbReference type="GO" id="GO:0003713">
    <property type="term" value="F:transcription coactivator activity"/>
    <property type="evidence" value="ECO:0007669"/>
    <property type="project" value="TreeGrafter"/>
</dbReference>
<comment type="similarity">
    <text evidence="2">Belongs to the Mediator complex subunit 13 family.</text>
</comment>
<dbReference type="InterPro" id="IPR051139">
    <property type="entry name" value="Mediator_complx_sub13"/>
</dbReference>
<evidence type="ECO:0000256" key="3">
    <source>
        <dbReference type="ARBA" id="ARBA00019618"/>
    </source>
</evidence>
<keyword evidence="5" id="KW-0805">Transcription regulation</keyword>
<name>A0A6M2EZ01_9ROSI</name>
<protein>
    <recommendedName>
        <fullName evidence="3">Mediator of RNA polymerase II transcription subunit 13</fullName>
    </recommendedName>
</protein>
<evidence type="ECO:0000256" key="7">
    <source>
        <dbReference type="ARBA" id="ARBA00023242"/>
    </source>
</evidence>
<dbReference type="PANTHER" id="PTHR48249">
    <property type="entry name" value="MEDIATOR OF RNA POLYMERASE II TRANSCRIPTION SUBUNIT 13"/>
    <property type="match status" value="1"/>
</dbReference>
<keyword evidence="4" id="KW-0678">Repressor</keyword>
<dbReference type="PANTHER" id="PTHR48249:SF3">
    <property type="entry name" value="MEDIATOR OF RNA POLYMERASE II TRANSCRIPTION SUBUNIT 13"/>
    <property type="match status" value="1"/>
</dbReference>
<sequence>MPDGMAASTNGASLQQQEMSLIQERTLPSSPSPLYSPLLKASGYMKGGLGQTSSRKQLMGGQAAVDNSRGMLQWMQSISFVTISIDHSLHLLLQADTPSPGGNGSGVGTSIHLEGITPVKSLGSTSASYILIPSPSMRFLPSTPLQHPTCLTAESPPLAHLLHSKGSAIPLSTGFVVSKAVPSVRRDYKSNSREEWPSVLSVSLIDYYGGNNMTQDKMFRRIMKQGGRTLGVDGKDFEIRTQVILESVAAELQALSWMTVSPAYLERRTALPFHCDMVLRLRRLLHFADKELSSQPGRSQV</sequence>
<evidence type="ECO:0000256" key="2">
    <source>
        <dbReference type="ARBA" id="ARBA00009354"/>
    </source>
</evidence>
<keyword evidence="7" id="KW-0539">Nucleus</keyword>
<evidence type="ECO:0000256" key="4">
    <source>
        <dbReference type="ARBA" id="ARBA00022491"/>
    </source>
</evidence>
<proteinExistence type="inferred from homology"/>
<evidence type="ECO:0000256" key="1">
    <source>
        <dbReference type="ARBA" id="ARBA00004123"/>
    </source>
</evidence>
<organism evidence="8">
    <name type="scientific">Populus davidiana</name>
    <dbReference type="NCBI Taxonomy" id="266767"/>
    <lineage>
        <taxon>Eukaryota</taxon>
        <taxon>Viridiplantae</taxon>
        <taxon>Streptophyta</taxon>
        <taxon>Embryophyta</taxon>
        <taxon>Tracheophyta</taxon>
        <taxon>Spermatophyta</taxon>
        <taxon>Magnoliopsida</taxon>
        <taxon>eudicotyledons</taxon>
        <taxon>Gunneridae</taxon>
        <taxon>Pentapetalae</taxon>
        <taxon>rosids</taxon>
        <taxon>fabids</taxon>
        <taxon>Malpighiales</taxon>
        <taxon>Salicaceae</taxon>
        <taxon>Saliceae</taxon>
        <taxon>Populus</taxon>
    </lineage>
</organism>
<dbReference type="GO" id="GO:0045944">
    <property type="term" value="P:positive regulation of transcription by RNA polymerase II"/>
    <property type="evidence" value="ECO:0007669"/>
    <property type="project" value="TreeGrafter"/>
</dbReference>
<dbReference type="EMBL" id="GILB01009598">
    <property type="protein sequence ID" value="NUU89931.1"/>
    <property type="molecule type" value="Transcribed_RNA"/>
</dbReference>